<dbReference type="InterPro" id="IPR020058">
    <property type="entry name" value="Glu/Gln-tRNA-synth_Ib_cat-dom"/>
</dbReference>
<dbReference type="InterPro" id="IPR049940">
    <property type="entry name" value="GluQ/Sye"/>
</dbReference>
<evidence type="ECO:0000256" key="2">
    <source>
        <dbReference type="ARBA" id="ARBA00022723"/>
    </source>
</evidence>
<evidence type="ECO:0000256" key="7">
    <source>
        <dbReference type="HAMAP-Rule" id="MF_01428"/>
    </source>
</evidence>
<evidence type="ECO:0000256" key="1">
    <source>
        <dbReference type="ARBA" id="ARBA00022598"/>
    </source>
</evidence>
<keyword evidence="11" id="KW-1185">Reference proteome</keyword>
<evidence type="ECO:0000313" key="10">
    <source>
        <dbReference type="EMBL" id="RUO57808.1"/>
    </source>
</evidence>
<dbReference type="InterPro" id="IPR022380">
    <property type="entry name" value="Glu-Q_tRNA(Asp)_Synthase"/>
</dbReference>
<feature type="short sequence motif" description="'KMSKS' region" evidence="7">
    <location>
        <begin position="229"/>
        <end position="233"/>
    </location>
</feature>
<evidence type="ECO:0000259" key="9">
    <source>
        <dbReference type="Pfam" id="PF00749"/>
    </source>
</evidence>
<feature type="binding site" evidence="7">
    <location>
        <position position="102"/>
    </location>
    <ligand>
        <name>Zn(2+)</name>
        <dbReference type="ChEBI" id="CHEBI:29105"/>
    </ligand>
</feature>
<gene>
    <name evidence="7" type="primary">gluQ</name>
    <name evidence="10" type="ORF">CWI71_11530</name>
</gene>
<proteinExistence type="inferred from homology"/>
<evidence type="ECO:0000256" key="3">
    <source>
        <dbReference type="ARBA" id="ARBA00022741"/>
    </source>
</evidence>
<dbReference type="RefSeq" id="WP_126755422.1">
    <property type="nucleotide sequence ID" value="NZ_PIPY01000014.1"/>
</dbReference>
<reference evidence="11" key="1">
    <citation type="journal article" date="2018" name="Front. Microbiol.">
        <title>Genome-Based Analysis Reveals the Taxonomy and Diversity of the Family Idiomarinaceae.</title>
        <authorList>
            <person name="Liu Y."/>
            <person name="Lai Q."/>
            <person name="Shao Z."/>
        </authorList>
    </citation>
    <scope>NUCLEOTIDE SEQUENCE [LARGE SCALE GENOMIC DNA]</scope>
    <source>
        <strain evidence="11">CVS-6</strain>
    </source>
</reference>
<keyword evidence="1 7" id="KW-0436">Ligase</keyword>
<feature type="binding site" evidence="7">
    <location>
        <position position="116"/>
    </location>
    <ligand>
        <name>Zn(2+)</name>
        <dbReference type="ChEBI" id="CHEBI:29105"/>
    </ligand>
</feature>
<comment type="similarity">
    <text evidence="7">Belongs to the class-I aminoacyl-tRNA synthetase family. GluQ subfamily.</text>
</comment>
<feature type="binding site" evidence="7">
    <location>
        <position position="104"/>
    </location>
    <ligand>
        <name>Zn(2+)</name>
        <dbReference type="ChEBI" id="CHEBI:29105"/>
    </ligand>
</feature>
<feature type="domain" description="Glutamyl/glutaminyl-tRNA synthetase class Ib catalytic" evidence="9">
    <location>
        <begin position="10"/>
        <end position="247"/>
    </location>
</feature>
<dbReference type="EC" id="6.1.1.-" evidence="7"/>
<comment type="caution">
    <text evidence="10">The sequence shown here is derived from an EMBL/GenBank/DDBJ whole genome shotgun (WGS) entry which is preliminary data.</text>
</comment>
<keyword evidence="4 7" id="KW-0862">Zinc</keyword>
<dbReference type="OrthoDB" id="9807503at2"/>
<dbReference type="GO" id="GO:0004818">
    <property type="term" value="F:glutamate-tRNA ligase activity"/>
    <property type="evidence" value="ECO:0007669"/>
    <property type="project" value="TreeGrafter"/>
</dbReference>
<organism evidence="10 11">
    <name type="scientific">Pseudidiomarina insulisalsae</name>
    <dbReference type="NCBI Taxonomy" id="575789"/>
    <lineage>
        <taxon>Bacteria</taxon>
        <taxon>Pseudomonadati</taxon>
        <taxon>Pseudomonadota</taxon>
        <taxon>Gammaproteobacteria</taxon>
        <taxon>Alteromonadales</taxon>
        <taxon>Idiomarinaceae</taxon>
        <taxon>Pseudidiomarina</taxon>
    </lineage>
</organism>
<feature type="binding site" evidence="7">
    <location>
        <position position="173"/>
    </location>
    <ligand>
        <name>L-glutamate</name>
        <dbReference type="ChEBI" id="CHEBI:29985"/>
    </ligand>
</feature>
<feature type="binding site" evidence="7">
    <location>
        <position position="232"/>
    </location>
    <ligand>
        <name>ATP</name>
        <dbReference type="ChEBI" id="CHEBI:30616"/>
    </ligand>
</feature>
<dbReference type="HAMAP" id="MF_01428">
    <property type="entry name" value="Glu_Q_tRNA_synth"/>
    <property type="match status" value="1"/>
</dbReference>
<feature type="binding site" evidence="7">
    <location>
        <position position="191"/>
    </location>
    <ligand>
        <name>L-glutamate</name>
        <dbReference type="ChEBI" id="CHEBI:29985"/>
    </ligand>
</feature>
<dbReference type="FunFam" id="3.40.50.620:FF:000093">
    <property type="entry name" value="Glutamyl-Q tRNA(Asp) synthetase"/>
    <property type="match status" value="1"/>
</dbReference>
<dbReference type="GO" id="GO:0005524">
    <property type="term" value="F:ATP binding"/>
    <property type="evidence" value="ECO:0007669"/>
    <property type="project" value="UniProtKB-KW"/>
</dbReference>
<name>A0A432YA09_9GAMM</name>
<keyword evidence="3 7" id="KW-0547">Nucleotide-binding</keyword>
<keyword evidence="6 7" id="KW-0030">Aminoacyl-tRNA synthetase</keyword>
<dbReference type="GO" id="GO:0005829">
    <property type="term" value="C:cytosol"/>
    <property type="evidence" value="ECO:0007669"/>
    <property type="project" value="TreeGrafter"/>
</dbReference>
<comment type="function">
    <text evidence="7">Catalyzes the tRNA-independent activation of glutamate in presence of ATP and the subsequent transfer of glutamate onto a tRNA(Asp). Glutamate is transferred on the 2-amino-5-(4,5-dihydroxy-2-cyclopenten-1-yl) moiety of the queuosine in the wobble position of the QUC anticodon.</text>
</comment>
<evidence type="ECO:0000256" key="5">
    <source>
        <dbReference type="ARBA" id="ARBA00022840"/>
    </source>
</evidence>
<dbReference type="NCBIfam" id="TIGR03838">
    <property type="entry name" value="queuosine_YadB"/>
    <property type="match status" value="1"/>
</dbReference>
<dbReference type="SUPFAM" id="SSF52374">
    <property type="entry name" value="Nucleotidylyl transferase"/>
    <property type="match status" value="1"/>
</dbReference>
<dbReference type="GO" id="GO:0006424">
    <property type="term" value="P:glutamyl-tRNA aminoacylation"/>
    <property type="evidence" value="ECO:0007669"/>
    <property type="project" value="InterPro"/>
</dbReference>
<dbReference type="PRINTS" id="PR00987">
    <property type="entry name" value="TRNASYNTHGLU"/>
</dbReference>
<dbReference type="EMBL" id="PIPY01000014">
    <property type="protein sequence ID" value="RUO57808.1"/>
    <property type="molecule type" value="Genomic_DNA"/>
</dbReference>
<feature type="binding site" evidence="7">
    <location>
        <begin position="10"/>
        <end position="14"/>
    </location>
    <ligand>
        <name>L-glutamate</name>
        <dbReference type="ChEBI" id="CHEBI:29985"/>
    </ligand>
</feature>
<dbReference type="GO" id="GO:0008270">
    <property type="term" value="F:zinc ion binding"/>
    <property type="evidence" value="ECO:0007669"/>
    <property type="project" value="UniProtKB-UniRule"/>
</dbReference>
<keyword evidence="5 7" id="KW-0067">ATP-binding</keyword>
<dbReference type="PANTHER" id="PTHR43311">
    <property type="entry name" value="GLUTAMATE--TRNA LIGASE"/>
    <property type="match status" value="1"/>
</dbReference>
<protein>
    <recommendedName>
        <fullName evidence="7">Glutamyl-Q tRNA(Asp) synthetase</fullName>
        <shortName evidence="7">Glu-Q-RSs</shortName>
        <ecNumber evidence="7">6.1.1.-</ecNumber>
    </recommendedName>
</protein>
<sequence length="283" mass="31960">MATPQPYCGRFAPTPSGPLHFGSLVAAVASYLDAQAHQGRWLVRIEDVDKPRAVPGAADVILRQLEAHGLHWDGEVLLQSQRDAAYQAALDELQRRQLSYYCTCTRKQVKARGPYYTGYCRDKQRPPQGSAIRFRNDTPICSFSDRWQGQVTIEPAFASEDFVLYRRDQLYTYQLAVVVDDLEQGVTDLVRGADLLTPTAWQLTLWQQLSKRTPRLLHVPLALDAQGQKLSKQNHAPPLTEHQVAEQLQAAFRFLQLPEVVATDDPSVMLQQATASWRTKYLS</sequence>
<dbReference type="InterPro" id="IPR014729">
    <property type="entry name" value="Rossmann-like_a/b/a_fold"/>
</dbReference>
<feature type="binding site" evidence="7">
    <location>
        <position position="46"/>
    </location>
    <ligand>
        <name>L-glutamate</name>
        <dbReference type="ChEBI" id="CHEBI:29985"/>
    </ligand>
</feature>
<dbReference type="PANTHER" id="PTHR43311:SF1">
    <property type="entry name" value="GLUTAMYL-Q TRNA(ASP) SYNTHETASE"/>
    <property type="match status" value="1"/>
</dbReference>
<evidence type="ECO:0000313" key="11">
    <source>
        <dbReference type="Proteomes" id="UP000288259"/>
    </source>
</evidence>
<dbReference type="InterPro" id="IPR000924">
    <property type="entry name" value="Glu/Gln-tRNA-synth"/>
</dbReference>
<feature type="short sequence motif" description="'HIGH' region" evidence="7">
    <location>
        <begin position="13"/>
        <end position="23"/>
    </location>
</feature>
<dbReference type="NCBIfam" id="NF004314">
    <property type="entry name" value="PRK05710.1-3"/>
    <property type="match status" value="1"/>
</dbReference>
<dbReference type="Gene3D" id="3.40.50.620">
    <property type="entry name" value="HUPs"/>
    <property type="match status" value="1"/>
</dbReference>
<evidence type="ECO:0000256" key="6">
    <source>
        <dbReference type="ARBA" id="ARBA00023146"/>
    </source>
</evidence>
<dbReference type="AlphaFoldDB" id="A0A432YA09"/>
<evidence type="ECO:0000256" key="4">
    <source>
        <dbReference type="ARBA" id="ARBA00022833"/>
    </source>
</evidence>
<dbReference type="Gene3D" id="3.90.800.10">
    <property type="entry name" value="Glutamyl-tRNA Synthetase, Domain 3"/>
    <property type="match status" value="1"/>
</dbReference>
<keyword evidence="8" id="KW-0648">Protein biosynthesis</keyword>
<evidence type="ECO:0000256" key="8">
    <source>
        <dbReference type="RuleBase" id="RU363037"/>
    </source>
</evidence>
<dbReference type="Pfam" id="PF00749">
    <property type="entry name" value="tRNA-synt_1c"/>
    <property type="match status" value="1"/>
</dbReference>
<comment type="cofactor">
    <cofactor evidence="7">
        <name>Zn(2+)</name>
        <dbReference type="ChEBI" id="CHEBI:29105"/>
    </cofactor>
    <text evidence="7">Binds 1 zinc ion per subunit.</text>
</comment>
<feature type="binding site" evidence="7">
    <location>
        <position position="120"/>
    </location>
    <ligand>
        <name>Zn(2+)</name>
        <dbReference type="ChEBI" id="CHEBI:29105"/>
    </ligand>
</feature>
<keyword evidence="2 7" id="KW-0479">Metal-binding</keyword>
<dbReference type="Proteomes" id="UP000288259">
    <property type="component" value="Unassembled WGS sequence"/>
</dbReference>
<accession>A0A432YA09</accession>
<dbReference type="GO" id="GO:0006400">
    <property type="term" value="P:tRNA modification"/>
    <property type="evidence" value="ECO:0007669"/>
    <property type="project" value="InterPro"/>
</dbReference>